<proteinExistence type="predicted"/>
<accession>A0A5B8HWH1</accession>
<evidence type="ECO:0000256" key="1">
    <source>
        <dbReference type="SAM" id="Coils"/>
    </source>
</evidence>
<protein>
    <submittedName>
        <fullName evidence="2">Uncharacterized protein</fullName>
    </submittedName>
</protein>
<name>A0A5B8HWH1_9VIRU</name>
<dbReference type="EMBL" id="MK250093">
    <property type="protein sequence ID" value="QDY52459.1"/>
    <property type="molecule type" value="Genomic_DNA"/>
</dbReference>
<gene>
    <name evidence="2" type="ORF">9_10</name>
</gene>
<sequence>MNQNINNQISNREENKKVNQNVMNNMMNEIENLKNNLNNLGSNNVVVASNTVEKVNNALKNNENIIHVARENYPVDKNSEVPLHERWNDVDTMAPPPVPNGGLFSGPQAMGEYASIHVTPTATNMIHNNLRSANPPPGATEQYPGTNRLGNNYVAMPGVYWYADTHPVNKGPFEMKVTERK</sequence>
<feature type="coiled-coil region" evidence="1">
    <location>
        <begin position="16"/>
        <end position="72"/>
    </location>
</feature>
<keyword evidence="1" id="KW-0175">Coiled coil</keyword>
<evidence type="ECO:0000313" key="2">
    <source>
        <dbReference type="EMBL" id="QDY52459.1"/>
    </source>
</evidence>
<reference evidence="2" key="1">
    <citation type="submission" date="2018-11" db="EMBL/GenBank/DDBJ databases">
        <title>A distinct lineage of giant viruses engineers rhodopsin photosystems in predatory marine eukaryotes.</title>
        <authorList>
            <person name="Needham D.M."/>
            <person name="Yoshizawa S."/>
            <person name="Hosaka T."/>
            <person name="Poirier C."/>
            <person name="Choi C.-J."/>
            <person name="Hehenberger E."/>
            <person name="Irwin N.A.T."/>
            <person name="Wilken S."/>
            <person name="Yung C.-M."/>
            <person name="Bachy C."/>
            <person name="Kurihara R."/>
            <person name="Nakajima Y."/>
            <person name="Kojima K."/>
            <person name="Kimura-Someya T."/>
            <person name="Leonard G."/>
            <person name="Malmstrom R.R."/>
            <person name="Mende D."/>
            <person name="Olson D.K."/>
            <person name="Sudo Y."/>
            <person name="Sudek S."/>
            <person name="Richards T.A."/>
            <person name="DeLong E.F."/>
            <person name="Keeling P.J."/>
            <person name="Santoro A.E."/>
            <person name="Shirouzu M."/>
            <person name="Iwasaki W."/>
            <person name="Worden A.Z."/>
        </authorList>
    </citation>
    <scope>NUCLEOTIDE SEQUENCE</scope>
</reference>
<organism evidence="2">
    <name type="scientific">Mimiviridae sp. ChoanoV1</name>
    <dbReference type="NCBI Taxonomy" id="2596887"/>
    <lineage>
        <taxon>Viruses</taxon>
        <taxon>Varidnaviria</taxon>
        <taxon>Bamfordvirae</taxon>
        <taxon>Nucleocytoviricota</taxon>
        <taxon>Megaviricetes</taxon>
        <taxon>Imitervirales</taxon>
        <taxon>Schizomimiviridae</taxon>
    </lineage>
</organism>